<comment type="subcellular location">
    <subcellularLocation>
        <location evidence="1">Membrane</location>
        <topology evidence="1">Multi-pass membrane protein</topology>
    </subcellularLocation>
</comment>
<evidence type="ECO:0000256" key="7">
    <source>
        <dbReference type="SAM" id="Phobius"/>
    </source>
</evidence>
<keyword evidence="4 7" id="KW-1133">Transmembrane helix</keyword>
<name>A0ABM3MK45_GALME</name>
<accession>A0ABM3MK45</accession>
<dbReference type="PANTHER" id="PTHR10926">
    <property type="entry name" value="CELL CYCLE CONTROL PROTEIN 50"/>
    <property type="match status" value="1"/>
</dbReference>
<organism evidence="8 9">
    <name type="scientific">Galleria mellonella</name>
    <name type="common">Greater wax moth</name>
    <dbReference type="NCBI Taxonomy" id="7137"/>
    <lineage>
        <taxon>Eukaryota</taxon>
        <taxon>Metazoa</taxon>
        <taxon>Ecdysozoa</taxon>
        <taxon>Arthropoda</taxon>
        <taxon>Hexapoda</taxon>
        <taxon>Insecta</taxon>
        <taxon>Pterygota</taxon>
        <taxon>Neoptera</taxon>
        <taxon>Endopterygota</taxon>
        <taxon>Lepidoptera</taxon>
        <taxon>Glossata</taxon>
        <taxon>Ditrysia</taxon>
        <taxon>Pyraloidea</taxon>
        <taxon>Pyralidae</taxon>
        <taxon>Galleriinae</taxon>
        <taxon>Galleria</taxon>
    </lineage>
</organism>
<evidence type="ECO:0000256" key="2">
    <source>
        <dbReference type="ARBA" id="ARBA00009457"/>
    </source>
</evidence>
<evidence type="ECO:0000313" key="9">
    <source>
        <dbReference type="RefSeq" id="XP_052751761.1"/>
    </source>
</evidence>
<keyword evidence="3 7" id="KW-0812">Transmembrane</keyword>
<gene>
    <name evidence="9" type="primary">LOC113514968</name>
</gene>
<evidence type="ECO:0000256" key="1">
    <source>
        <dbReference type="ARBA" id="ARBA00004141"/>
    </source>
</evidence>
<dbReference type="PIRSF" id="PIRSF015840">
    <property type="entry name" value="DUF284_TM_euk"/>
    <property type="match status" value="1"/>
</dbReference>
<evidence type="ECO:0000256" key="3">
    <source>
        <dbReference type="ARBA" id="ARBA00022692"/>
    </source>
</evidence>
<keyword evidence="8" id="KW-1185">Reference proteome</keyword>
<dbReference type="InterPro" id="IPR005045">
    <property type="entry name" value="CDC50/LEM3_fam"/>
</dbReference>
<keyword evidence="5 6" id="KW-0472">Membrane</keyword>
<evidence type="ECO:0000256" key="4">
    <source>
        <dbReference type="ARBA" id="ARBA00022989"/>
    </source>
</evidence>
<dbReference type="Pfam" id="PF03381">
    <property type="entry name" value="CDC50"/>
    <property type="match status" value="1"/>
</dbReference>
<evidence type="ECO:0000256" key="5">
    <source>
        <dbReference type="ARBA" id="ARBA00023136"/>
    </source>
</evidence>
<proteinExistence type="inferred from homology"/>
<protein>
    <submittedName>
        <fullName evidence="9">Cell cycle control protein 50A-like isoform X2</fullName>
    </submittedName>
</protein>
<feature type="transmembrane region" description="Helical" evidence="7">
    <location>
        <begin position="12"/>
        <end position="32"/>
    </location>
</feature>
<evidence type="ECO:0000313" key="8">
    <source>
        <dbReference type="Proteomes" id="UP001652740"/>
    </source>
</evidence>
<dbReference type="Proteomes" id="UP001652740">
    <property type="component" value="Unplaced"/>
</dbReference>
<comment type="similarity">
    <text evidence="2 6">Belongs to the CDC50/LEM3 family.</text>
</comment>
<dbReference type="GeneID" id="113514968"/>
<feature type="transmembrane region" description="Helical" evidence="7">
    <location>
        <begin position="284"/>
        <end position="306"/>
    </location>
</feature>
<reference evidence="9" key="1">
    <citation type="submission" date="2025-08" db="UniProtKB">
        <authorList>
            <consortium name="RefSeq"/>
        </authorList>
    </citation>
    <scope>IDENTIFICATION</scope>
    <source>
        <tissue evidence="9">Whole larvae</tissue>
    </source>
</reference>
<dbReference type="PANTHER" id="PTHR10926:SF0">
    <property type="entry name" value="CDC50, ISOFORM A"/>
    <property type="match status" value="1"/>
</dbReference>
<dbReference type="RefSeq" id="XP_052751761.1">
    <property type="nucleotide sequence ID" value="XM_052895801.1"/>
</dbReference>
<evidence type="ECO:0000256" key="6">
    <source>
        <dbReference type="PIRNR" id="PIRNR015840"/>
    </source>
</evidence>
<sequence>MYVGTMKKSIVIAVGILCLSLFILGIVLVATYKEKNESKFEYDYTKCLKYDTRSDTFQNLTCAEFRNNSSGYCICFINLTITEDLYGDVPLTLYYDLSSYEQPNYSQSNLFYRDENQLLGKISETPAAQCEPYSYLNGIPIYPCGALANFMFNDTFILKKYGFRDPWPTVSHGMIKEEDKIGYRNPPGDLEKALQNFTKPPNWMKNVWELDTTYPDNNGIQNERFIGWMKTNWRRKPFWQLNDTILPSGRYFFRVDYNYPQTLYNGPRKIILSTYRIESNLFKLVMGTILLIIGLIVLLLSTMVYFKTIKKLREKY</sequence>